<reference evidence="1 2" key="1">
    <citation type="journal article" date="2016" name="Mol. Biol. Evol.">
        <title>Comparative Genomics of Early-Diverging Mushroom-Forming Fungi Provides Insights into the Origins of Lignocellulose Decay Capabilities.</title>
        <authorList>
            <person name="Nagy L.G."/>
            <person name="Riley R."/>
            <person name="Tritt A."/>
            <person name="Adam C."/>
            <person name="Daum C."/>
            <person name="Floudas D."/>
            <person name="Sun H."/>
            <person name="Yadav J.S."/>
            <person name="Pangilinan J."/>
            <person name="Larsson K.H."/>
            <person name="Matsuura K."/>
            <person name="Barry K."/>
            <person name="Labutti K."/>
            <person name="Kuo R."/>
            <person name="Ohm R.A."/>
            <person name="Bhattacharya S.S."/>
            <person name="Shirouzu T."/>
            <person name="Yoshinaga Y."/>
            <person name="Martin F.M."/>
            <person name="Grigoriev I.V."/>
            <person name="Hibbett D.S."/>
        </authorList>
    </citation>
    <scope>NUCLEOTIDE SEQUENCE [LARGE SCALE GENOMIC DNA]</scope>
    <source>
        <strain evidence="1 2">L-15889</strain>
    </source>
</reference>
<name>A0A165R2S6_9APHY</name>
<protein>
    <submittedName>
        <fullName evidence="1">Uncharacterized protein</fullName>
    </submittedName>
</protein>
<sequence length="80" mass="8539">MFRIGFGGIFSGAGYVLLCGDAYNGSGITTAWSLTYLLFNLKNSLKTQRNVVSLGLSAATLASAACYGTEYFLLQNTQLL</sequence>
<dbReference type="EMBL" id="KV429052">
    <property type="protein sequence ID" value="KZT70225.1"/>
    <property type="molecule type" value="Genomic_DNA"/>
</dbReference>
<dbReference type="Proteomes" id="UP000076727">
    <property type="component" value="Unassembled WGS sequence"/>
</dbReference>
<organism evidence="1 2">
    <name type="scientific">Daedalea quercina L-15889</name>
    <dbReference type="NCBI Taxonomy" id="1314783"/>
    <lineage>
        <taxon>Eukaryota</taxon>
        <taxon>Fungi</taxon>
        <taxon>Dikarya</taxon>
        <taxon>Basidiomycota</taxon>
        <taxon>Agaricomycotina</taxon>
        <taxon>Agaricomycetes</taxon>
        <taxon>Polyporales</taxon>
        <taxon>Fomitopsis</taxon>
    </lineage>
</organism>
<gene>
    <name evidence="1" type="ORF">DAEQUDRAFT_213158</name>
</gene>
<accession>A0A165R2S6</accession>
<dbReference type="Pfam" id="PF10315">
    <property type="entry name" value="Aim19"/>
    <property type="match status" value="1"/>
</dbReference>
<dbReference type="OrthoDB" id="5554402at2759"/>
<proteinExistence type="predicted"/>
<dbReference type="PANTHER" id="PTHR28177">
    <property type="entry name" value="ALTERED INHERITANCE OF MITOCHONDRIA PROTEIN 19, MITOCHONDRIAL"/>
    <property type="match status" value="1"/>
</dbReference>
<dbReference type="STRING" id="1314783.A0A165R2S6"/>
<dbReference type="GO" id="GO:0005739">
    <property type="term" value="C:mitochondrion"/>
    <property type="evidence" value="ECO:0007669"/>
    <property type="project" value="TreeGrafter"/>
</dbReference>
<dbReference type="PANTHER" id="PTHR28177:SF1">
    <property type="entry name" value="ALTERED INHERITANCE OF MITOCHONDRIA PROTEIN 19, MITOCHONDRIAL"/>
    <property type="match status" value="1"/>
</dbReference>
<keyword evidence="2" id="KW-1185">Reference proteome</keyword>
<dbReference type="AlphaFoldDB" id="A0A165R2S6"/>
<dbReference type="InterPro" id="IPR019419">
    <property type="entry name" value="AIM19"/>
</dbReference>
<evidence type="ECO:0000313" key="2">
    <source>
        <dbReference type="Proteomes" id="UP000076727"/>
    </source>
</evidence>
<evidence type="ECO:0000313" key="1">
    <source>
        <dbReference type="EMBL" id="KZT70225.1"/>
    </source>
</evidence>